<sequence>MARNIEIKSHLRDKNEVLDALKELTNHPGEIIKQTDTFFGVPKGRLKLRQIEGACSELIFYDRPNTDGPKLSNYEKYEFSENSNLLSVLCQSLDVKGVVKKVRYLYMIDQTRVHIDEVEGLGHFLELEVVLKSGQTSEEGQQIAEDIMAKLGIKNDDLIAGAYMDLLLKK</sequence>
<accession>A0AAN9VJJ0</accession>
<comment type="caution">
    <text evidence="2">The sequence shown here is derived from an EMBL/GenBank/DDBJ whole genome shotgun (WGS) entry which is preliminary data.</text>
</comment>
<dbReference type="PANTHER" id="PTHR21028">
    <property type="entry name" value="SI:CH211-156B7.4"/>
    <property type="match status" value="1"/>
</dbReference>
<dbReference type="InterPro" id="IPR033469">
    <property type="entry name" value="CYTH-like_dom_sf"/>
</dbReference>
<feature type="domain" description="CYTH" evidence="1">
    <location>
        <begin position="2"/>
        <end position="169"/>
    </location>
</feature>
<gene>
    <name evidence="2" type="ORF">R5R35_009179</name>
</gene>
<dbReference type="SUPFAM" id="SSF55154">
    <property type="entry name" value="CYTH-like phosphatases"/>
    <property type="match status" value="1"/>
</dbReference>
<dbReference type="AlphaFoldDB" id="A0AAN9VJJ0"/>
<dbReference type="InterPro" id="IPR023577">
    <property type="entry name" value="CYTH_domain"/>
</dbReference>
<dbReference type="SMART" id="SM01118">
    <property type="entry name" value="CYTH"/>
    <property type="match status" value="1"/>
</dbReference>
<dbReference type="InterPro" id="IPR008173">
    <property type="entry name" value="Adenylyl_cyclase_CyaB"/>
</dbReference>
<dbReference type="Proteomes" id="UP001378592">
    <property type="component" value="Unassembled WGS sequence"/>
</dbReference>
<dbReference type="Gene3D" id="2.40.320.10">
    <property type="entry name" value="Hypothetical Protein Pfu-838710-001"/>
    <property type="match status" value="1"/>
</dbReference>
<protein>
    <recommendedName>
        <fullName evidence="1">CYTH domain-containing protein</fullName>
    </recommendedName>
</protein>
<organism evidence="2 3">
    <name type="scientific">Gryllus longicercus</name>
    <dbReference type="NCBI Taxonomy" id="2509291"/>
    <lineage>
        <taxon>Eukaryota</taxon>
        <taxon>Metazoa</taxon>
        <taxon>Ecdysozoa</taxon>
        <taxon>Arthropoda</taxon>
        <taxon>Hexapoda</taxon>
        <taxon>Insecta</taxon>
        <taxon>Pterygota</taxon>
        <taxon>Neoptera</taxon>
        <taxon>Polyneoptera</taxon>
        <taxon>Orthoptera</taxon>
        <taxon>Ensifera</taxon>
        <taxon>Gryllidea</taxon>
        <taxon>Grylloidea</taxon>
        <taxon>Gryllidae</taxon>
        <taxon>Gryllinae</taxon>
        <taxon>Gryllus</taxon>
    </lineage>
</organism>
<evidence type="ECO:0000313" key="2">
    <source>
        <dbReference type="EMBL" id="KAK7864336.1"/>
    </source>
</evidence>
<dbReference type="EMBL" id="JAZDUA010000206">
    <property type="protein sequence ID" value="KAK7864336.1"/>
    <property type="molecule type" value="Genomic_DNA"/>
</dbReference>
<dbReference type="PROSITE" id="PS51707">
    <property type="entry name" value="CYTH"/>
    <property type="match status" value="1"/>
</dbReference>
<dbReference type="GO" id="GO:0016462">
    <property type="term" value="F:pyrophosphatase activity"/>
    <property type="evidence" value="ECO:0007669"/>
    <property type="project" value="UniProtKB-ARBA"/>
</dbReference>
<proteinExistence type="predicted"/>
<reference evidence="2 3" key="1">
    <citation type="submission" date="2024-03" db="EMBL/GenBank/DDBJ databases">
        <title>The genome assembly and annotation of the cricket Gryllus longicercus Weissman &amp; Gray.</title>
        <authorList>
            <person name="Szrajer S."/>
            <person name="Gray D."/>
            <person name="Ylla G."/>
        </authorList>
    </citation>
    <scope>NUCLEOTIDE SEQUENCE [LARGE SCALE GENOMIC DNA]</scope>
    <source>
        <strain evidence="2">DAG 2021-001</strain>
        <tissue evidence="2">Whole body minus gut</tissue>
    </source>
</reference>
<dbReference type="PANTHER" id="PTHR21028:SF2">
    <property type="entry name" value="CYTH DOMAIN-CONTAINING PROTEIN"/>
    <property type="match status" value="1"/>
</dbReference>
<keyword evidence="3" id="KW-1185">Reference proteome</keyword>
<evidence type="ECO:0000259" key="1">
    <source>
        <dbReference type="PROSITE" id="PS51707"/>
    </source>
</evidence>
<name>A0AAN9VJJ0_9ORTH</name>
<dbReference type="CDD" id="cd07890">
    <property type="entry name" value="CYTH-like_AC_IV-like"/>
    <property type="match status" value="1"/>
</dbReference>
<dbReference type="Pfam" id="PF01928">
    <property type="entry name" value="CYTH"/>
    <property type="match status" value="1"/>
</dbReference>
<evidence type="ECO:0000313" key="3">
    <source>
        <dbReference type="Proteomes" id="UP001378592"/>
    </source>
</evidence>